<proteinExistence type="predicted"/>
<evidence type="ECO:0000256" key="2">
    <source>
        <dbReference type="ARBA" id="ARBA00022741"/>
    </source>
</evidence>
<dbReference type="InterPro" id="IPR050153">
    <property type="entry name" value="Metal_Ion_Import_ABC"/>
</dbReference>
<accession>A0A6P2C2W0</accession>
<comment type="caution">
    <text evidence="5">The sequence shown here is derived from an EMBL/GenBank/DDBJ whole genome shotgun (WGS) entry which is preliminary data.</text>
</comment>
<dbReference type="InterPro" id="IPR003439">
    <property type="entry name" value="ABC_transporter-like_ATP-bd"/>
</dbReference>
<dbReference type="SUPFAM" id="SSF52540">
    <property type="entry name" value="P-loop containing nucleoside triphosphate hydrolases"/>
    <property type="match status" value="1"/>
</dbReference>
<evidence type="ECO:0000256" key="1">
    <source>
        <dbReference type="ARBA" id="ARBA00022448"/>
    </source>
</evidence>
<dbReference type="AlphaFoldDB" id="A0A6P2C2W0"/>
<dbReference type="Pfam" id="PF00005">
    <property type="entry name" value="ABC_tran"/>
    <property type="match status" value="1"/>
</dbReference>
<dbReference type="InterPro" id="IPR003593">
    <property type="entry name" value="AAA+_ATPase"/>
</dbReference>
<dbReference type="OrthoDB" id="3282096at2"/>
<reference evidence="5 6" key="1">
    <citation type="submission" date="2018-11" db="EMBL/GenBank/DDBJ databases">
        <title>Trebonia kvetii gen.nov., sp.nov., a novel acidophilic actinobacterium, and proposal of the new actinobacterial family Treboniaceae fam. nov.</title>
        <authorList>
            <person name="Rapoport D."/>
            <person name="Sagova-Mareckova M."/>
            <person name="Sedlacek I."/>
            <person name="Provaznik J."/>
            <person name="Kralova S."/>
            <person name="Pavlinic D."/>
            <person name="Benes V."/>
            <person name="Kopecky J."/>
        </authorList>
    </citation>
    <scope>NUCLEOTIDE SEQUENCE [LARGE SCALE GENOMIC DNA]</scope>
    <source>
        <strain evidence="5 6">15Tr583</strain>
    </source>
</reference>
<dbReference type="InterPro" id="IPR027417">
    <property type="entry name" value="P-loop_NTPase"/>
</dbReference>
<gene>
    <name evidence="5" type="ORF">EAS64_08740</name>
</gene>
<evidence type="ECO:0000256" key="3">
    <source>
        <dbReference type="ARBA" id="ARBA00022840"/>
    </source>
</evidence>
<dbReference type="GO" id="GO:0005524">
    <property type="term" value="F:ATP binding"/>
    <property type="evidence" value="ECO:0007669"/>
    <property type="project" value="UniProtKB-KW"/>
</dbReference>
<dbReference type="PANTHER" id="PTHR42734">
    <property type="entry name" value="METAL TRANSPORT SYSTEM ATP-BINDING PROTEIN TM_0124-RELATED"/>
    <property type="match status" value="1"/>
</dbReference>
<evidence type="ECO:0000313" key="5">
    <source>
        <dbReference type="EMBL" id="TVZ05752.1"/>
    </source>
</evidence>
<dbReference type="GO" id="GO:0016887">
    <property type="term" value="F:ATP hydrolysis activity"/>
    <property type="evidence" value="ECO:0007669"/>
    <property type="project" value="InterPro"/>
</dbReference>
<dbReference type="Proteomes" id="UP000460272">
    <property type="component" value="Unassembled WGS sequence"/>
</dbReference>
<keyword evidence="3 5" id="KW-0067">ATP-binding</keyword>
<dbReference type="SMART" id="SM00382">
    <property type="entry name" value="AAA"/>
    <property type="match status" value="1"/>
</dbReference>
<keyword evidence="1" id="KW-0813">Transport</keyword>
<name>A0A6P2C2W0_9ACTN</name>
<keyword evidence="6" id="KW-1185">Reference proteome</keyword>
<dbReference type="EMBL" id="RPFW01000002">
    <property type="protein sequence ID" value="TVZ05752.1"/>
    <property type="molecule type" value="Genomic_DNA"/>
</dbReference>
<evidence type="ECO:0000313" key="6">
    <source>
        <dbReference type="Proteomes" id="UP000460272"/>
    </source>
</evidence>
<organism evidence="5 6">
    <name type="scientific">Trebonia kvetii</name>
    <dbReference type="NCBI Taxonomy" id="2480626"/>
    <lineage>
        <taxon>Bacteria</taxon>
        <taxon>Bacillati</taxon>
        <taxon>Actinomycetota</taxon>
        <taxon>Actinomycetes</taxon>
        <taxon>Streptosporangiales</taxon>
        <taxon>Treboniaceae</taxon>
        <taxon>Trebonia</taxon>
    </lineage>
</organism>
<keyword evidence="2" id="KW-0547">Nucleotide-binding</keyword>
<dbReference type="Gene3D" id="3.40.50.300">
    <property type="entry name" value="P-loop containing nucleotide triphosphate hydrolases"/>
    <property type="match status" value="1"/>
</dbReference>
<evidence type="ECO:0000259" key="4">
    <source>
        <dbReference type="PROSITE" id="PS50893"/>
    </source>
</evidence>
<feature type="domain" description="ABC transporter" evidence="4">
    <location>
        <begin position="1"/>
        <end position="229"/>
    </location>
</feature>
<protein>
    <submittedName>
        <fullName evidence="5">ATP-binding cassette domain-containing protein</fullName>
    </submittedName>
</protein>
<dbReference type="PROSITE" id="PS00211">
    <property type="entry name" value="ABC_TRANSPORTER_1"/>
    <property type="match status" value="1"/>
</dbReference>
<sequence length="261" mass="27390">MLWSGVDLDVPAGEFVAILGPNGVGKSTLVKAVLGLLPLAAGQLSVLGRPPGKASHRIGYLPQRRSFDPGLRVRGIDVVRCGLDGDRWGLPFPGAARFSARARRAAARVDDVIGLVGAGAYAQRPVGQVSGGEQQRLLIAQALARQPELLVLDEPLDSLDLPNQAAVAALIARISRAEQVTVLMVAHDVNPILPYLDKVIYIAAGGAVSGSPADVITSTTLTRLYGTPIEVLRTSDGRLVVVGQPEAPAVHTDRHTGIPRP</sequence>
<dbReference type="InterPro" id="IPR017871">
    <property type="entry name" value="ABC_transporter-like_CS"/>
</dbReference>
<dbReference type="PROSITE" id="PS50893">
    <property type="entry name" value="ABC_TRANSPORTER_2"/>
    <property type="match status" value="1"/>
</dbReference>